<protein>
    <submittedName>
        <fullName evidence="2">Uncharacterized protein</fullName>
    </submittedName>
</protein>
<accession>A0AAV7FYR0</accession>
<proteinExistence type="predicted"/>
<evidence type="ECO:0000313" key="3">
    <source>
        <dbReference type="Proteomes" id="UP000775213"/>
    </source>
</evidence>
<dbReference type="EMBL" id="JAGFBR010000019">
    <property type="protein sequence ID" value="KAH0449095.1"/>
    <property type="molecule type" value="Genomic_DNA"/>
</dbReference>
<keyword evidence="3" id="KW-1185">Reference proteome</keyword>
<reference evidence="2 3" key="1">
    <citation type="journal article" date="2021" name="Hortic Res">
        <title>Chromosome-scale assembly of the Dendrobium chrysotoxum genome enhances the understanding of orchid evolution.</title>
        <authorList>
            <person name="Zhang Y."/>
            <person name="Zhang G.Q."/>
            <person name="Zhang D."/>
            <person name="Liu X.D."/>
            <person name="Xu X.Y."/>
            <person name="Sun W.H."/>
            <person name="Yu X."/>
            <person name="Zhu X."/>
            <person name="Wang Z.W."/>
            <person name="Zhao X."/>
            <person name="Zhong W.Y."/>
            <person name="Chen H."/>
            <person name="Yin W.L."/>
            <person name="Huang T."/>
            <person name="Niu S.C."/>
            <person name="Liu Z.J."/>
        </authorList>
    </citation>
    <scope>NUCLEOTIDE SEQUENCE [LARGE SCALE GENOMIC DNA]</scope>
    <source>
        <strain evidence="2">Lindl</strain>
    </source>
</reference>
<feature type="region of interest" description="Disordered" evidence="1">
    <location>
        <begin position="1"/>
        <end position="23"/>
    </location>
</feature>
<name>A0AAV7FYR0_DENCH</name>
<gene>
    <name evidence="2" type="ORF">IEQ34_022895</name>
</gene>
<comment type="caution">
    <text evidence="2">The sequence shown here is derived from an EMBL/GenBank/DDBJ whole genome shotgun (WGS) entry which is preliminary data.</text>
</comment>
<evidence type="ECO:0000313" key="2">
    <source>
        <dbReference type="EMBL" id="KAH0449095.1"/>
    </source>
</evidence>
<evidence type="ECO:0000256" key="1">
    <source>
        <dbReference type="SAM" id="MobiDB-lite"/>
    </source>
</evidence>
<organism evidence="2 3">
    <name type="scientific">Dendrobium chrysotoxum</name>
    <name type="common">Orchid</name>
    <dbReference type="NCBI Taxonomy" id="161865"/>
    <lineage>
        <taxon>Eukaryota</taxon>
        <taxon>Viridiplantae</taxon>
        <taxon>Streptophyta</taxon>
        <taxon>Embryophyta</taxon>
        <taxon>Tracheophyta</taxon>
        <taxon>Spermatophyta</taxon>
        <taxon>Magnoliopsida</taxon>
        <taxon>Liliopsida</taxon>
        <taxon>Asparagales</taxon>
        <taxon>Orchidaceae</taxon>
        <taxon>Epidendroideae</taxon>
        <taxon>Malaxideae</taxon>
        <taxon>Dendrobiinae</taxon>
        <taxon>Dendrobium</taxon>
    </lineage>
</organism>
<dbReference type="AlphaFoldDB" id="A0AAV7FYR0"/>
<sequence>MDSNANDVALPPSSPSRTGHGETLDIHAAGLGIFPVWRATIRGSGSGGCKHSEWVPIRKARFSSRYHTMT</sequence>
<dbReference type="Proteomes" id="UP000775213">
    <property type="component" value="Unassembled WGS sequence"/>
</dbReference>